<feature type="compositionally biased region" description="Basic and acidic residues" evidence="1">
    <location>
        <begin position="22"/>
        <end position="48"/>
    </location>
</feature>
<feature type="region of interest" description="Disordered" evidence="1">
    <location>
        <begin position="1"/>
        <end position="48"/>
    </location>
</feature>
<protein>
    <submittedName>
        <fullName evidence="2">Uncharacterized protein</fullName>
    </submittedName>
</protein>
<dbReference type="Proteomes" id="UP001323405">
    <property type="component" value="Unassembled WGS sequence"/>
</dbReference>
<proteinExistence type="predicted"/>
<evidence type="ECO:0000313" key="3">
    <source>
        <dbReference type="Proteomes" id="UP001323405"/>
    </source>
</evidence>
<evidence type="ECO:0000256" key="1">
    <source>
        <dbReference type="SAM" id="MobiDB-lite"/>
    </source>
</evidence>
<organism evidence="2 3">
    <name type="scientific">Podospora pseudocomata</name>
    <dbReference type="NCBI Taxonomy" id="2093779"/>
    <lineage>
        <taxon>Eukaryota</taxon>
        <taxon>Fungi</taxon>
        <taxon>Dikarya</taxon>
        <taxon>Ascomycota</taxon>
        <taxon>Pezizomycotina</taxon>
        <taxon>Sordariomycetes</taxon>
        <taxon>Sordariomycetidae</taxon>
        <taxon>Sordariales</taxon>
        <taxon>Podosporaceae</taxon>
        <taxon>Podospora</taxon>
    </lineage>
</organism>
<dbReference type="EMBL" id="JAFFHA010000006">
    <property type="protein sequence ID" value="KAK4654212.1"/>
    <property type="molecule type" value="Genomic_DNA"/>
</dbReference>
<comment type="caution">
    <text evidence="2">The sequence shown here is derived from an EMBL/GenBank/DDBJ whole genome shotgun (WGS) entry which is preliminary data.</text>
</comment>
<dbReference type="RefSeq" id="XP_062743187.1">
    <property type="nucleotide sequence ID" value="XM_062883637.1"/>
</dbReference>
<evidence type="ECO:0000313" key="2">
    <source>
        <dbReference type="EMBL" id="KAK4654212.1"/>
    </source>
</evidence>
<gene>
    <name evidence="2" type="ORF">QC762_0063250</name>
</gene>
<name>A0ABR0GEK4_9PEZI</name>
<accession>A0ABR0GEK4</accession>
<reference evidence="2 3" key="1">
    <citation type="journal article" date="2023" name="bioRxiv">
        <title>High-quality genome assemblies of four members of thePodospora anserinaspecies complex.</title>
        <authorList>
            <person name="Ament-Velasquez S.L."/>
            <person name="Vogan A.A."/>
            <person name="Wallerman O."/>
            <person name="Hartmann F."/>
            <person name="Gautier V."/>
            <person name="Silar P."/>
            <person name="Giraud T."/>
            <person name="Johannesson H."/>
        </authorList>
    </citation>
    <scope>NUCLEOTIDE SEQUENCE [LARGE SCALE GENOMIC DNA]</scope>
    <source>
        <strain evidence="2 3">CBS 415.72m</strain>
    </source>
</reference>
<sequence length="187" mass="21074">MTPYTSGQGRDLSPAPAPGAHLRPESKPTDGNEKKPDPNLRPRPDEKTAKEIERFIKLHYVRSRPYDKCMDIFYGLDKPSNMKPSTHWSTLSFNLSGYDNWTVSEEEFKIFLGKLKFSDVLQYIGIPKVPLIHRKAAVSREPRGSAIGRNDLLFVSDCLRDKGVKSILVVMVDDEPTVSDNSEASHT</sequence>
<dbReference type="GeneID" id="87903291"/>
<keyword evidence="3" id="KW-1185">Reference proteome</keyword>